<comment type="catalytic activity">
    <reaction evidence="13">
        <text>tRNA(Ser) + L-serine + ATP = L-seryl-tRNA(Ser) + AMP + diphosphate + H(+)</text>
        <dbReference type="Rhea" id="RHEA:12292"/>
        <dbReference type="Rhea" id="RHEA-COMP:9669"/>
        <dbReference type="Rhea" id="RHEA-COMP:9703"/>
        <dbReference type="ChEBI" id="CHEBI:15378"/>
        <dbReference type="ChEBI" id="CHEBI:30616"/>
        <dbReference type="ChEBI" id="CHEBI:33019"/>
        <dbReference type="ChEBI" id="CHEBI:33384"/>
        <dbReference type="ChEBI" id="CHEBI:78442"/>
        <dbReference type="ChEBI" id="CHEBI:78533"/>
        <dbReference type="ChEBI" id="CHEBI:456215"/>
        <dbReference type="EC" id="6.1.1.11"/>
    </reaction>
</comment>
<feature type="binding site" evidence="15">
    <location>
        <position position="229"/>
    </location>
    <ligand>
        <name>L-serine</name>
        <dbReference type="ChEBI" id="CHEBI:33384"/>
    </ligand>
</feature>
<evidence type="ECO:0000256" key="3">
    <source>
        <dbReference type="ARBA" id="ARBA00010728"/>
    </source>
</evidence>
<dbReference type="InterPro" id="IPR015866">
    <property type="entry name" value="Ser-tRNA-synth_1_N"/>
</dbReference>
<dbReference type="NCBIfam" id="TIGR00414">
    <property type="entry name" value="serS"/>
    <property type="match status" value="1"/>
</dbReference>
<organism evidence="18 19">
    <name type="scientific">Holospora curviuscula</name>
    <dbReference type="NCBI Taxonomy" id="1082868"/>
    <lineage>
        <taxon>Bacteria</taxon>
        <taxon>Pseudomonadati</taxon>
        <taxon>Pseudomonadota</taxon>
        <taxon>Alphaproteobacteria</taxon>
        <taxon>Holosporales</taxon>
        <taxon>Holosporaceae</taxon>
        <taxon>Holospora</taxon>
    </lineage>
</organism>
<evidence type="ECO:0000256" key="7">
    <source>
        <dbReference type="ARBA" id="ARBA00022741"/>
    </source>
</evidence>
<dbReference type="InterPro" id="IPR045864">
    <property type="entry name" value="aa-tRNA-synth_II/BPL/LPL"/>
</dbReference>
<comment type="catalytic activity">
    <reaction evidence="12">
        <text>tRNA(Sec) + L-serine + ATP = L-seryl-tRNA(Sec) + AMP + diphosphate + H(+)</text>
        <dbReference type="Rhea" id="RHEA:42580"/>
        <dbReference type="Rhea" id="RHEA-COMP:9742"/>
        <dbReference type="Rhea" id="RHEA-COMP:10128"/>
        <dbReference type="ChEBI" id="CHEBI:15378"/>
        <dbReference type="ChEBI" id="CHEBI:30616"/>
        <dbReference type="ChEBI" id="CHEBI:33019"/>
        <dbReference type="ChEBI" id="CHEBI:33384"/>
        <dbReference type="ChEBI" id="CHEBI:78442"/>
        <dbReference type="ChEBI" id="CHEBI:78533"/>
        <dbReference type="ChEBI" id="CHEBI:456215"/>
        <dbReference type="EC" id="6.1.1.11"/>
    </reaction>
</comment>
<evidence type="ECO:0000256" key="9">
    <source>
        <dbReference type="ARBA" id="ARBA00022917"/>
    </source>
</evidence>
<comment type="pathway">
    <text evidence="2">Aminoacyl-tRNA biosynthesis; selenocysteinyl-tRNA(Sec) biosynthesis; L-seryl-tRNA(Sec) from L-serine and tRNA(Sec): step 1/1.</text>
</comment>
<dbReference type="Pfam" id="PF02403">
    <property type="entry name" value="Seryl_tRNA_N"/>
    <property type="match status" value="1"/>
</dbReference>
<feature type="binding site" evidence="15">
    <location>
        <position position="260"/>
    </location>
    <ligand>
        <name>L-serine</name>
        <dbReference type="ChEBI" id="CHEBI:33384"/>
    </ligand>
</feature>
<dbReference type="InterPro" id="IPR033729">
    <property type="entry name" value="SerRS_core"/>
</dbReference>
<dbReference type="Gene3D" id="3.30.930.10">
    <property type="entry name" value="Bira Bifunctional Protein, Domain 2"/>
    <property type="match status" value="1"/>
</dbReference>
<dbReference type="PRINTS" id="PR00981">
    <property type="entry name" value="TRNASYNTHSER"/>
</dbReference>
<dbReference type="Proteomes" id="UP000239425">
    <property type="component" value="Unassembled WGS sequence"/>
</dbReference>
<keyword evidence="6 18" id="KW-0436">Ligase</keyword>
<comment type="similarity">
    <text evidence="3">Belongs to the class-II aminoacyl-tRNA synthetase family. Type-1 seryl-tRNA synthetase subfamily.</text>
</comment>
<keyword evidence="8 16" id="KW-0067">ATP-binding</keyword>
<dbReference type="EMBL" id="PHHC01000110">
    <property type="protein sequence ID" value="PPE03332.1"/>
    <property type="molecule type" value="Genomic_DNA"/>
</dbReference>
<dbReference type="CDD" id="cd00770">
    <property type="entry name" value="SerRS_core"/>
    <property type="match status" value="1"/>
</dbReference>
<evidence type="ECO:0000313" key="19">
    <source>
        <dbReference type="Proteomes" id="UP000239425"/>
    </source>
</evidence>
<accession>A0A2S5R823</accession>
<evidence type="ECO:0000313" key="18">
    <source>
        <dbReference type="EMBL" id="PPE03332.1"/>
    </source>
</evidence>
<proteinExistence type="inferred from homology"/>
<dbReference type="Pfam" id="PF00587">
    <property type="entry name" value="tRNA-synt_2b"/>
    <property type="match status" value="1"/>
</dbReference>
<keyword evidence="9" id="KW-0648">Protein biosynthesis</keyword>
<feature type="domain" description="Aminoacyl-transfer RNA synthetases class-II family profile" evidence="17">
    <location>
        <begin position="187"/>
        <end position="407"/>
    </location>
</feature>
<comment type="subcellular location">
    <subcellularLocation>
        <location evidence="1">Cytoplasm</location>
    </subcellularLocation>
</comment>
<evidence type="ECO:0000256" key="13">
    <source>
        <dbReference type="ARBA" id="ARBA00048823"/>
    </source>
</evidence>
<dbReference type="InterPro" id="IPR042103">
    <property type="entry name" value="SerRS_1_N_sf"/>
</dbReference>
<dbReference type="InterPro" id="IPR006195">
    <property type="entry name" value="aa-tRNA-synth_II"/>
</dbReference>
<dbReference type="InterPro" id="IPR002314">
    <property type="entry name" value="aa-tRNA-synt_IIb"/>
</dbReference>
<dbReference type="GO" id="GO:0004828">
    <property type="term" value="F:serine-tRNA ligase activity"/>
    <property type="evidence" value="ECO:0007669"/>
    <property type="project" value="UniProtKB-UniRule"/>
</dbReference>
<feature type="binding site" evidence="15">
    <location>
        <position position="380"/>
    </location>
    <ligand>
        <name>L-serine</name>
        <dbReference type="ChEBI" id="CHEBI:33384"/>
    </ligand>
</feature>
<feature type="binding site" evidence="15">
    <location>
        <position position="283"/>
    </location>
    <ligand>
        <name>L-serine</name>
        <dbReference type="ChEBI" id="CHEBI:33384"/>
    </ligand>
</feature>
<keyword evidence="7" id="KW-0547">Nucleotide-binding</keyword>
<keyword evidence="5" id="KW-0963">Cytoplasm</keyword>
<dbReference type="SUPFAM" id="SSF46589">
    <property type="entry name" value="tRNA-binding arm"/>
    <property type="match status" value="1"/>
</dbReference>
<feature type="binding site" evidence="16">
    <location>
        <begin position="347"/>
        <end position="350"/>
    </location>
    <ligand>
        <name>ATP</name>
        <dbReference type="ChEBI" id="CHEBI:30616"/>
    </ligand>
</feature>
<feature type="binding site" evidence="16">
    <location>
        <begin position="260"/>
        <end position="262"/>
    </location>
    <ligand>
        <name>ATP</name>
        <dbReference type="ChEBI" id="CHEBI:30616"/>
    </ligand>
</feature>
<name>A0A2S5R823_9PROT</name>
<evidence type="ECO:0000259" key="17">
    <source>
        <dbReference type="PROSITE" id="PS50862"/>
    </source>
</evidence>
<evidence type="ECO:0000256" key="16">
    <source>
        <dbReference type="PIRSR" id="PIRSR001529-2"/>
    </source>
</evidence>
<evidence type="ECO:0000256" key="8">
    <source>
        <dbReference type="ARBA" id="ARBA00022840"/>
    </source>
</evidence>
<evidence type="ECO:0000256" key="11">
    <source>
        <dbReference type="ARBA" id="ARBA00039158"/>
    </source>
</evidence>
<evidence type="ECO:0000256" key="15">
    <source>
        <dbReference type="PIRSR" id="PIRSR001529-1"/>
    </source>
</evidence>
<dbReference type="RefSeq" id="WP_104207158.1">
    <property type="nucleotide sequence ID" value="NZ_PHHC01000110.1"/>
</dbReference>
<dbReference type="InterPro" id="IPR010978">
    <property type="entry name" value="tRNA-bd_arm"/>
</dbReference>
<comment type="caution">
    <text evidence="18">The sequence shown here is derived from an EMBL/GenBank/DDBJ whole genome shotgun (WGS) entry which is preliminary data.</text>
</comment>
<keyword evidence="10" id="KW-0030">Aminoacyl-tRNA synthetase</keyword>
<keyword evidence="19" id="KW-1185">Reference proteome</keyword>
<dbReference type="AlphaFoldDB" id="A0A2S5R823"/>
<dbReference type="SUPFAM" id="SSF55681">
    <property type="entry name" value="Class II aaRS and biotin synthetases"/>
    <property type="match status" value="1"/>
</dbReference>
<dbReference type="PANTHER" id="PTHR43697:SF1">
    <property type="entry name" value="SERINE--TRNA LIGASE"/>
    <property type="match status" value="1"/>
</dbReference>
<dbReference type="GO" id="GO:0005737">
    <property type="term" value="C:cytoplasm"/>
    <property type="evidence" value="ECO:0007669"/>
    <property type="project" value="UniProtKB-SubCell"/>
</dbReference>
<dbReference type="Gene3D" id="1.10.287.40">
    <property type="entry name" value="Serine-tRNA synthetase, tRNA binding domain"/>
    <property type="match status" value="1"/>
</dbReference>
<evidence type="ECO:0000256" key="1">
    <source>
        <dbReference type="ARBA" id="ARBA00004496"/>
    </source>
</evidence>
<evidence type="ECO:0000256" key="10">
    <source>
        <dbReference type="ARBA" id="ARBA00023146"/>
    </source>
</evidence>
<sequence>MLDIKWIRAYPHLFDEGLLRRTLEPQSTHILHLDSVHREALKLFQEKRAKRNKIAKEIAQRKQEGAEISNLVSISSVLSQEESLLEKKVQELSEQLVTTLTFLPNMLDEAVPMGKSEEDNVVLKHWGTPRIFKEFSPKDHETLGMNLGMDFVQATKMSGARFVILAGELARLERALCCWMLDMNTSRFGCLEVHTPCLVKEDAVFGTGQLPKLSEDLFRTTDNRYLIATGEVTLLNLVRETVLEEKDLPLKFTAYTPCFRSEAGAAGKDTKGMIRLHQFEKVELVGICVAQEAEELHSAFLEQEEFLMQSLGLPYRVVALCSADMGWTSRRTYDIEVWLPSQGRYREISSCSNCGTYQSRRTDTRYRTFQGELEYPYTLNGSALPTGRALVAILENYQNSDGSITIPEVLHSYMGGTNRLLPYHYRPIYNL</sequence>
<evidence type="ECO:0000256" key="12">
    <source>
        <dbReference type="ARBA" id="ARBA00047929"/>
    </source>
</evidence>
<dbReference type="GO" id="GO:0006434">
    <property type="term" value="P:seryl-tRNA aminoacylation"/>
    <property type="evidence" value="ECO:0007669"/>
    <property type="project" value="UniProtKB-UniRule"/>
</dbReference>
<gene>
    <name evidence="18" type="ORF">HCUR_01214</name>
</gene>
<dbReference type="GO" id="GO:0005524">
    <property type="term" value="F:ATP binding"/>
    <property type="evidence" value="ECO:0007669"/>
    <property type="project" value="UniProtKB-KW"/>
</dbReference>
<dbReference type="OrthoDB" id="9804647at2"/>
<dbReference type="PANTHER" id="PTHR43697">
    <property type="entry name" value="SERYL-TRNA SYNTHETASE"/>
    <property type="match status" value="1"/>
</dbReference>
<dbReference type="InterPro" id="IPR002317">
    <property type="entry name" value="Ser-tRNA-ligase_type_1"/>
</dbReference>
<dbReference type="PIRSF" id="PIRSF001529">
    <property type="entry name" value="Ser-tRNA-synth_IIa"/>
    <property type="match status" value="1"/>
</dbReference>
<dbReference type="EC" id="6.1.1.11" evidence="4 14"/>
<evidence type="ECO:0000256" key="6">
    <source>
        <dbReference type="ARBA" id="ARBA00022598"/>
    </source>
</evidence>
<reference evidence="18 19" key="1">
    <citation type="submission" date="2017-11" db="EMBL/GenBank/DDBJ databases">
        <title>Comparative genomic analysis of Holospora spp., intranuclear symbionts of paramecia.</title>
        <authorList>
            <person name="Garushyants S.K."/>
            <person name="Beliavskaya A."/>
            <person name="Malko D.B."/>
            <person name="Logacheva M.D."/>
            <person name="Rautian M.S."/>
            <person name="Gelfand M.S."/>
        </authorList>
    </citation>
    <scope>NUCLEOTIDE SEQUENCE [LARGE SCALE GENOMIC DNA]</scope>
    <source>
        <strain evidence="19">02AZ16</strain>
    </source>
</reference>
<evidence type="ECO:0000256" key="5">
    <source>
        <dbReference type="ARBA" id="ARBA00022490"/>
    </source>
</evidence>
<protein>
    <recommendedName>
        <fullName evidence="11 14">Serine--tRNA ligase</fullName>
        <ecNumber evidence="4 14">6.1.1.11</ecNumber>
    </recommendedName>
</protein>
<evidence type="ECO:0000256" key="14">
    <source>
        <dbReference type="NCBIfam" id="TIGR00414"/>
    </source>
</evidence>
<dbReference type="PROSITE" id="PS50862">
    <property type="entry name" value="AA_TRNA_LIGASE_II"/>
    <property type="match status" value="1"/>
</dbReference>
<evidence type="ECO:0000256" key="4">
    <source>
        <dbReference type="ARBA" id="ARBA00012840"/>
    </source>
</evidence>
<evidence type="ECO:0000256" key="2">
    <source>
        <dbReference type="ARBA" id="ARBA00005045"/>
    </source>
</evidence>